<dbReference type="InterPro" id="IPR001478">
    <property type="entry name" value="PDZ"/>
</dbReference>
<evidence type="ECO:0000313" key="8">
    <source>
        <dbReference type="EMBL" id="QDT38038.1"/>
    </source>
</evidence>
<dbReference type="SMART" id="SM00228">
    <property type="entry name" value="PDZ"/>
    <property type="match status" value="1"/>
</dbReference>
<dbReference type="InterPro" id="IPR029045">
    <property type="entry name" value="ClpP/crotonase-like_dom_sf"/>
</dbReference>
<dbReference type="GO" id="GO:0007165">
    <property type="term" value="P:signal transduction"/>
    <property type="evidence" value="ECO:0007669"/>
    <property type="project" value="TreeGrafter"/>
</dbReference>
<evidence type="ECO:0000256" key="6">
    <source>
        <dbReference type="SAM" id="MobiDB-lite"/>
    </source>
</evidence>
<evidence type="ECO:0000256" key="4">
    <source>
        <dbReference type="ARBA" id="ARBA00022825"/>
    </source>
</evidence>
<dbReference type="GO" id="GO:0006508">
    <property type="term" value="P:proteolysis"/>
    <property type="evidence" value="ECO:0007669"/>
    <property type="project" value="UniProtKB-KW"/>
</dbReference>
<dbReference type="InterPro" id="IPR055210">
    <property type="entry name" value="CtpA/B_N"/>
</dbReference>
<evidence type="ECO:0000313" key="9">
    <source>
        <dbReference type="Proteomes" id="UP000317318"/>
    </source>
</evidence>
<dbReference type="EMBL" id="CP036268">
    <property type="protein sequence ID" value="QDT38038.1"/>
    <property type="molecule type" value="Genomic_DNA"/>
</dbReference>
<dbReference type="SUPFAM" id="SSF52096">
    <property type="entry name" value="ClpP/crotonase"/>
    <property type="match status" value="1"/>
</dbReference>
<dbReference type="Proteomes" id="UP000317318">
    <property type="component" value="Chromosome"/>
</dbReference>
<dbReference type="Gene3D" id="2.30.42.10">
    <property type="match status" value="1"/>
</dbReference>
<proteinExistence type="inferred from homology"/>
<dbReference type="SUPFAM" id="SSF50156">
    <property type="entry name" value="PDZ domain-like"/>
    <property type="match status" value="1"/>
</dbReference>
<gene>
    <name evidence="8" type="ORF">Pan189_24230</name>
</gene>
<dbReference type="EC" id="3.4.21.-" evidence="8"/>
<dbReference type="FunFam" id="2.30.42.10:FF:000063">
    <property type="entry name" value="Peptidase, S41 family"/>
    <property type="match status" value="1"/>
</dbReference>
<accession>A0A517R2F0</accession>
<protein>
    <submittedName>
        <fullName evidence="8">Putative CtpA-like serine protease</fullName>
        <ecNumber evidence="8">3.4.21.-</ecNumber>
    </submittedName>
</protein>
<dbReference type="Pfam" id="PF22694">
    <property type="entry name" value="CtpB_N-like"/>
    <property type="match status" value="1"/>
</dbReference>
<comment type="similarity">
    <text evidence="1 5">Belongs to the peptidase S41A family.</text>
</comment>
<evidence type="ECO:0000256" key="5">
    <source>
        <dbReference type="RuleBase" id="RU004404"/>
    </source>
</evidence>
<sequence>MDRFATFGLFPIARLALAFAIVISALGVTPVRADDEQASDEEMFELFREFVESVEQIDRNYVNQVDRRVLFQAAIRGMVKELDPYSNYIPPKKLDQFTQEIEQEFGGIGIQVQVDPRSRRLVVTSPLPGTPAYRGGVRAGDIIMEIEGESTEDFTLEDAVARLKGKPGEAVTIGVLHKGEDEIETIEVVRDIIQVSTVLGDRYGEGDHWEYFIDDDEEIAYVRLTHFSRRSGAELRGVLRELLDDGMKGLILDLRFNPGGLLDQARQICDMFIDSGVIVSTKGRNTPERTWEARKGGTLPEFPVAVLVNRFSASASEIVSACLQDHERAAVIGERTWGKGSVQNVIDLGGGSSALKLTTASYHRPSGKNIHRFPDSTEDDVWGVTPDEEYRIRFDDGQLRSYLIERRRRDVIGGDDTEESSFKDPHIEAGLKYLRGAMNAEAPAEAEKKAASIGPAGRLNPLGPVMLAPTIPSSAA</sequence>
<dbReference type="GO" id="GO:0004175">
    <property type="term" value="F:endopeptidase activity"/>
    <property type="evidence" value="ECO:0007669"/>
    <property type="project" value="TreeGrafter"/>
</dbReference>
<dbReference type="CDD" id="cd07560">
    <property type="entry name" value="Peptidase_S41_CPP"/>
    <property type="match status" value="1"/>
</dbReference>
<keyword evidence="9" id="KW-1185">Reference proteome</keyword>
<dbReference type="SMART" id="SM00245">
    <property type="entry name" value="TSPc"/>
    <property type="match status" value="1"/>
</dbReference>
<evidence type="ECO:0000256" key="3">
    <source>
        <dbReference type="ARBA" id="ARBA00022801"/>
    </source>
</evidence>
<dbReference type="Gene3D" id="3.30.750.44">
    <property type="match status" value="1"/>
</dbReference>
<dbReference type="OrthoDB" id="9812068at2"/>
<dbReference type="GO" id="GO:0008236">
    <property type="term" value="F:serine-type peptidase activity"/>
    <property type="evidence" value="ECO:0007669"/>
    <property type="project" value="UniProtKB-KW"/>
</dbReference>
<keyword evidence="3 5" id="KW-0378">Hydrolase</keyword>
<evidence type="ECO:0000259" key="7">
    <source>
        <dbReference type="PROSITE" id="PS50106"/>
    </source>
</evidence>
<dbReference type="CDD" id="cd06782">
    <property type="entry name" value="cpPDZ_CPP-like"/>
    <property type="match status" value="1"/>
</dbReference>
<keyword evidence="2 5" id="KW-0645">Protease</keyword>
<dbReference type="InterPro" id="IPR005151">
    <property type="entry name" value="Tail-specific_protease"/>
</dbReference>
<evidence type="ECO:0000256" key="2">
    <source>
        <dbReference type="ARBA" id="ARBA00022670"/>
    </source>
</evidence>
<dbReference type="Pfam" id="PF03572">
    <property type="entry name" value="Peptidase_S41"/>
    <property type="match status" value="1"/>
</dbReference>
<dbReference type="GO" id="GO:0030288">
    <property type="term" value="C:outer membrane-bounded periplasmic space"/>
    <property type="evidence" value="ECO:0007669"/>
    <property type="project" value="TreeGrafter"/>
</dbReference>
<dbReference type="RefSeq" id="WP_145364099.1">
    <property type="nucleotide sequence ID" value="NZ_CP036268.1"/>
</dbReference>
<dbReference type="NCBIfam" id="TIGR00225">
    <property type="entry name" value="prc"/>
    <property type="match status" value="1"/>
</dbReference>
<dbReference type="InterPro" id="IPR004447">
    <property type="entry name" value="Peptidase_S41A"/>
</dbReference>
<name>A0A517R2F0_9PLAN</name>
<dbReference type="PROSITE" id="PS50106">
    <property type="entry name" value="PDZ"/>
    <property type="match status" value="1"/>
</dbReference>
<dbReference type="PANTHER" id="PTHR32060:SF30">
    <property type="entry name" value="CARBOXY-TERMINAL PROCESSING PROTEASE CTPA"/>
    <property type="match status" value="1"/>
</dbReference>
<dbReference type="AlphaFoldDB" id="A0A517R2F0"/>
<reference evidence="8 9" key="1">
    <citation type="submission" date="2019-02" db="EMBL/GenBank/DDBJ databases">
        <title>Deep-cultivation of Planctomycetes and their phenomic and genomic characterization uncovers novel biology.</title>
        <authorList>
            <person name="Wiegand S."/>
            <person name="Jogler M."/>
            <person name="Boedeker C."/>
            <person name="Pinto D."/>
            <person name="Vollmers J."/>
            <person name="Rivas-Marin E."/>
            <person name="Kohn T."/>
            <person name="Peeters S.H."/>
            <person name="Heuer A."/>
            <person name="Rast P."/>
            <person name="Oberbeckmann S."/>
            <person name="Bunk B."/>
            <person name="Jeske O."/>
            <person name="Meyerdierks A."/>
            <person name="Storesund J.E."/>
            <person name="Kallscheuer N."/>
            <person name="Luecker S."/>
            <person name="Lage O.M."/>
            <person name="Pohl T."/>
            <person name="Merkel B.J."/>
            <person name="Hornburger P."/>
            <person name="Mueller R.-W."/>
            <person name="Bruemmer F."/>
            <person name="Labrenz M."/>
            <person name="Spormann A.M."/>
            <person name="Op den Camp H."/>
            <person name="Overmann J."/>
            <person name="Amann R."/>
            <person name="Jetten M.S.M."/>
            <person name="Mascher T."/>
            <person name="Medema M.H."/>
            <person name="Devos D.P."/>
            <person name="Kaster A.-K."/>
            <person name="Ovreas L."/>
            <person name="Rohde M."/>
            <person name="Galperin M.Y."/>
            <person name="Jogler C."/>
        </authorList>
    </citation>
    <scope>NUCLEOTIDE SEQUENCE [LARGE SCALE GENOMIC DNA]</scope>
    <source>
        <strain evidence="8 9">Pan189</strain>
    </source>
</reference>
<dbReference type="KEGG" id="svp:Pan189_24230"/>
<dbReference type="InterPro" id="IPR036034">
    <property type="entry name" value="PDZ_sf"/>
</dbReference>
<dbReference type="Pfam" id="PF00595">
    <property type="entry name" value="PDZ"/>
    <property type="match status" value="1"/>
</dbReference>
<organism evidence="8 9">
    <name type="scientific">Stratiformator vulcanicus</name>
    <dbReference type="NCBI Taxonomy" id="2527980"/>
    <lineage>
        <taxon>Bacteria</taxon>
        <taxon>Pseudomonadati</taxon>
        <taxon>Planctomycetota</taxon>
        <taxon>Planctomycetia</taxon>
        <taxon>Planctomycetales</taxon>
        <taxon>Planctomycetaceae</taxon>
        <taxon>Stratiformator</taxon>
    </lineage>
</organism>
<feature type="domain" description="PDZ" evidence="7">
    <location>
        <begin position="98"/>
        <end position="164"/>
    </location>
</feature>
<dbReference type="Gene3D" id="3.90.226.10">
    <property type="entry name" value="2-enoyl-CoA Hydratase, Chain A, domain 1"/>
    <property type="match status" value="1"/>
</dbReference>
<dbReference type="PANTHER" id="PTHR32060">
    <property type="entry name" value="TAIL-SPECIFIC PROTEASE"/>
    <property type="match status" value="1"/>
</dbReference>
<evidence type="ECO:0000256" key="1">
    <source>
        <dbReference type="ARBA" id="ARBA00009179"/>
    </source>
</evidence>
<keyword evidence="4 5" id="KW-0720">Serine protease</keyword>
<feature type="region of interest" description="Disordered" evidence="6">
    <location>
        <begin position="446"/>
        <end position="476"/>
    </location>
</feature>